<name>A0A6P2D613_9BACT</name>
<reference evidence="2 3" key="1">
    <citation type="submission" date="2019-05" db="EMBL/GenBank/DDBJ databases">
        <authorList>
            <consortium name="Science for Life Laboratories"/>
        </authorList>
    </citation>
    <scope>NUCLEOTIDE SEQUENCE [LARGE SCALE GENOMIC DNA]</scope>
    <source>
        <strain evidence="2">Soil9</strain>
    </source>
</reference>
<gene>
    <name evidence="2" type="ORF">SOIL9_18190</name>
</gene>
<dbReference type="Pfam" id="PF12973">
    <property type="entry name" value="Cupin_7"/>
    <property type="match status" value="1"/>
</dbReference>
<dbReference type="InterPro" id="IPR025979">
    <property type="entry name" value="ChrR-like_cupin_dom"/>
</dbReference>
<dbReference type="KEGG" id="gms:SOIL9_18190"/>
<evidence type="ECO:0000313" key="3">
    <source>
        <dbReference type="Proteomes" id="UP000464178"/>
    </source>
</evidence>
<accession>A0A6P2D613</accession>
<organism evidence="2 3">
    <name type="scientific">Gemmata massiliana</name>
    <dbReference type="NCBI Taxonomy" id="1210884"/>
    <lineage>
        <taxon>Bacteria</taxon>
        <taxon>Pseudomonadati</taxon>
        <taxon>Planctomycetota</taxon>
        <taxon>Planctomycetia</taxon>
        <taxon>Gemmatales</taxon>
        <taxon>Gemmataceae</taxon>
        <taxon>Gemmata</taxon>
    </lineage>
</organism>
<dbReference type="Proteomes" id="UP000464178">
    <property type="component" value="Chromosome"/>
</dbReference>
<sequence>MTFATLTALVLVCAPPHADKDHEIVTPDDTKWADGPPSLPKGAKMVLLDGDPTKDGPFVMRVKMPDGFKIMPHTHPKDERVTIIAGTLYIGTGAKFDEKAAKAMPTGSYGRMGAGVKHFGYVKGETILQVHGQGPWTIDYLDPVDDPRKKK</sequence>
<feature type="domain" description="ChrR-like cupin" evidence="1">
    <location>
        <begin position="22"/>
        <end position="135"/>
    </location>
</feature>
<dbReference type="Gene3D" id="2.60.120.10">
    <property type="entry name" value="Jelly Rolls"/>
    <property type="match status" value="1"/>
</dbReference>
<dbReference type="InterPro" id="IPR014710">
    <property type="entry name" value="RmlC-like_jellyroll"/>
</dbReference>
<dbReference type="RefSeq" id="WP_162670250.1">
    <property type="nucleotide sequence ID" value="NZ_LR593886.1"/>
</dbReference>
<dbReference type="CDD" id="cd06989">
    <property type="entry name" value="cupin_DRT102"/>
    <property type="match status" value="1"/>
</dbReference>
<dbReference type="AlphaFoldDB" id="A0A6P2D613"/>
<dbReference type="EMBL" id="LR593886">
    <property type="protein sequence ID" value="VTR95895.1"/>
    <property type="molecule type" value="Genomic_DNA"/>
</dbReference>
<evidence type="ECO:0000259" key="1">
    <source>
        <dbReference type="Pfam" id="PF12973"/>
    </source>
</evidence>
<evidence type="ECO:0000313" key="2">
    <source>
        <dbReference type="EMBL" id="VTR95895.1"/>
    </source>
</evidence>
<keyword evidence="3" id="KW-1185">Reference proteome</keyword>
<protein>
    <recommendedName>
        <fullName evidence="1">ChrR-like cupin domain-containing protein</fullName>
    </recommendedName>
</protein>
<dbReference type="InterPro" id="IPR011051">
    <property type="entry name" value="RmlC_Cupin_sf"/>
</dbReference>
<proteinExistence type="predicted"/>
<dbReference type="SUPFAM" id="SSF51182">
    <property type="entry name" value="RmlC-like cupins"/>
    <property type="match status" value="1"/>
</dbReference>